<evidence type="ECO:0000256" key="4">
    <source>
        <dbReference type="ARBA" id="ARBA00022833"/>
    </source>
</evidence>
<name>A0A059Q299_9POAL</name>
<accession>A0A059Q299</accession>
<feature type="region of interest" description="Disordered" evidence="8">
    <location>
        <begin position="27"/>
        <end position="138"/>
    </location>
</feature>
<reference evidence="10" key="1">
    <citation type="submission" date="2013-05" db="EMBL/GenBank/DDBJ databases">
        <title>Building the sugarcane genome for biotechnology and identifying evolutionary trends.</title>
        <authorList>
            <person name="De Setta N."/>
            <person name="Monteiro-Vitorello C.B."/>
            <person name="Metcalfe C.J."/>
            <person name="Cruz G.M.Q."/>
            <person name="Del Bem L.E."/>
            <person name="Vicentini R."/>
            <person name="Nogueira F.T.S."/>
            <person name="Campos R.A."/>
            <person name="Nunes S.L."/>
            <person name="Turrini P.C.G."/>
            <person name="Vieira A.P."/>
            <person name="Cruz E.A.O."/>
            <person name="Correa T.C.S."/>
            <person name="Hotta C.T."/>
            <person name="de Mello-Varani A."/>
            <person name="Vautrin S."/>
            <person name="Trindade A.S."/>
            <person name="Vilela M.M."/>
            <person name="Horta C.L."/>
            <person name="Sato P.M."/>
            <person name="de Andrade R.F."/>
            <person name="Nishiyama M.Y."/>
            <person name="Cardoso-Silva C.B."/>
            <person name="Scortecci K.C."/>
            <person name="Garcia A.A.F."/>
            <person name="Carneiro M.S."/>
            <person name="Kim C."/>
            <person name="Paterson A.H."/>
            <person name="Berges H."/>
            <person name="D'Hont A."/>
            <person name="de-Souza A.P."/>
            <person name="Souza G.M."/>
            <person name="Vincentz M."/>
            <person name="Kitajima J.P."/>
            <person name="Van Sluys M.-A."/>
        </authorList>
    </citation>
    <scope>NUCLEOTIDE SEQUENCE</scope>
</reference>
<dbReference type="InterPro" id="IPR051767">
    <property type="entry name" value="Nucleoporin_NUP42"/>
</dbReference>
<feature type="compositionally biased region" description="Polar residues" evidence="8">
    <location>
        <begin position="27"/>
        <end position="36"/>
    </location>
</feature>
<feature type="zinc finger region" description="C3H1-type" evidence="7">
    <location>
        <begin position="2"/>
        <end position="29"/>
    </location>
</feature>
<keyword evidence="4 7" id="KW-0862">Zinc</keyword>
<feature type="domain" description="C3H1-type" evidence="9">
    <location>
        <begin position="2"/>
        <end position="29"/>
    </location>
</feature>
<dbReference type="Gene3D" id="3.30.1370.210">
    <property type="match status" value="1"/>
</dbReference>
<dbReference type="Pfam" id="PF00642">
    <property type="entry name" value="zf-CCCH"/>
    <property type="match status" value="1"/>
</dbReference>
<dbReference type="AlphaFoldDB" id="A0A059Q299"/>
<evidence type="ECO:0000256" key="1">
    <source>
        <dbReference type="ARBA" id="ARBA00004123"/>
    </source>
</evidence>
<dbReference type="EMBL" id="KF184796">
    <property type="protein sequence ID" value="AGT17205.1"/>
    <property type="molecule type" value="Genomic_DNA"/>
</dbReference>
<evidence type="ECO:0000313" key="10">
    <source>
        <dbReference type="EMBL" id="AGT17205.1"/>
    </source>
</evidence>
<dbReference type="PANTHER" id="PTHR46527">
    <property type="entry name" value="NUCLEOPORIN-LIKE PROTEIN 2"/>
    <property type="match status" value="1"/>
</dbReference>
<dbReference type="PANTHER" id="PTHR46527:SF1">
    <property type="entry name" value="NUCLEOPORIN NUP42"/>
    <property type="match status" value="1"/>
</dbReference>
<gene>
    <name evidence="10" type="ORF">SHCRBa_102_P01_R_490</name>
</gene>
<dbReference type="GO" id="GO:0008270">
    <property type="term" value="F:zinc ion binding"/>
    <property type="evidence" value="ECO:0007669"/>
    <property type="project" value="UniProtKB-KW"/>
</dbReference>
<dbReference type="InterPro" id="IPR036855">
    <property type="entry name" value="Znf_CCCH_sf"/>
</dbReference>
<keyword evidence="5" id="KW-0238">DNA-binding</keyword>
<dbReference type="SUPFAM" id="SSF90229">
    <property type="entry name" value="CCCH zinc finger"/>
    <property type="match status" value="1"/>
</dbReference>
<dbReference type="InterPro" id="IPR000571">
    <property type="entry name" value="Znf_CCCH"/>
</dbReference>
<feature type="compositionally biased region" description="Polar residues" evidence="8">
    <location>
        <begin position="339"/>
        <end position="348"/>
    </location>
</feature>
<evidence type="ECO:0000259" key="9">
    <source>
        <dbReference type="PROSITE" id="PS50103"/>
    </source>
</evidence>
<keyword evidence="2 7" id="KW-0479">Metal-binding</keyword>
<feature type="region of interest" description="Disordered" evidence="8">
    <location>
        <begin position="269"/>
        <end position="356"/>
    </location>
</feature>
<keyword evidence="3 7" id="KW-0863">Zinc-finger</keyword>
<evidence type="ECO:0000256" key="7">
    <source>
        <dbReference type="PROSITE-ProRule" id="PRU00723"/>
    </source>
</evidence>
<feature type="compositionally biased region" description="Low complexity" evidence="8">
    <location>
        <begin position="60"/>
        <end position="79"/>
    </location>
</feature>
<sequence>MSRRQELCRNFQRGSCKYGAQCRFVHASSQQQQQAKPNPFGFGSQQQQQANPNPFGFGSGSRQQQQQSSFGAQFQQQQQKPNPFGFGVQGGAAAQSRNAPGPAKPFQNKWVRDPSAPTKQQEAAQTPPAAHTSCTDPESCRHQIAEDFKNETPLWKLTCYAHLRSGPCDITGDISFEELRAKAYEEGRQGHPLQSIVEGERNLQNAKLMEFNNFLNTPRVSVSQSPNFPTVTSFPEVKTNSSFGVSQTNGPPVFSSFSQVGAAANIGPGSRTAPGVSTSSIFGQSSQPNHPGFPAPTFGRSDMKFGVSGSFGSQTSQQPSGSLQGSSMSSFGNFPKSHTAYQQPPASSSHHRDIDRQSQDLLSGIVAPTSAINQAPVEDNKNENQDDSIWLKEKWSIGEVCNTFIMGHLIF</sequence>
<feature type="compositionally biased region" description="Polar residues" evidence="8">
    <location>
        <begin position="43"/>
        <end position="52"/>
    </location>
</feature>
<keyword evidence="6" id="KW-0539">Nucleus</keyword>
<evidence type="ECO:0000256" key="3">
    <source>
        <dbReference type="ARBA" id="ARBA00022771"/>
    </source>
</evidence>
<proteinExistence type="predicted"/>
<dbReference type="GO" id="GO:0005634">
    <property type="term" value="C:nucleus"/>
    <property type="evidence" value="ECO:0007669"/>
    <property type="project" value="UniProtKB-SubCell"/>
</dbReference>
<dbReference type="PROSITE" id="PS50103">
    <property type="entry name" value="ZF_C3H1"/>
    <property type="match status" value="1"/>
</dbReference>
<evidence type="ECO:0000256" key="6">
    <source>
        <dbReference type="ARBA" id="ARBA00023242"/>
    </source>
</evidence>
<organism evidence="10">
    <name type="scientific">Saccharum hybrid cultivar R570</name>
    <dbReference type="NCBI Taxonomy" id="131158"/>
    <lineage>
        <taxon>Eukaryota</taxon>
        <taxon>Viridiplantae</taxon>
        <taxon>Streptophyta</taxon>
        <taxon>Embryophyta</taxon>
        <taxon>Tracheophyta</taxon>
        <taxon>Spermatophyta</taxon>
        <taxon>Magnoliopsida</taxon>
        <taxon>Liliopsida</taxon>
        <taxon>Poales</taxon>
        <taxon>Poaceae</taxon>
        <taxon>PACMAD clade</taxon>
        <taxon>Panicoideae</taxon>
        <taxon>Andropogonodae</taxon>
        <taxon>Andropogoneae</taxon>
        <taxon>Saccharinae</taxon>
        <taxon>Saccharum</taxon>
        <taxon>Saccharum officinarum species complex</taxon>
    </lineage>
</organism>
<feature type="compositionally biased region" description="Polar residues" evidence="8">
    <location>
        <begin position="275"/>
        <end position="289"/>
    </location>
</feature>
<dbReference type="GO" id="GO:0003677">
    <property type="term" value="F:DNA binding"/>
    <property type="evidence" value="ECO:0007669"/>
    <property type="project" value="UniProtKB-KW"/>
</dbReference>
<evidence type="ECO:0000256" key="8">
    <source>
        <dbReference type="SAM" id="MobiDB-lite"/>
    </source>
</evidence>
<evidence type="ECO:0000256" key="2">
    <source>
        <dbReference type="ARBA" id="ARBA00022723"/>
    </source>
</evidence>
<evidence type="ECO:0000256" key="5">
    <source>
        <dbReference type="ARBA" id="ARBA00023125"/>
    </source>
</evidence>
<protein>
    <submittedName>
        <fullName evidence="10">Zinc finger (CCCH-type) family protein</fullName>
    </submittedName>
</protein>
<dbReference type="SMART" id="SM00356">
    <property type="entry name" value="ZnF_C3H1"/>
    <property type="match status" value="1"/>
</dbReference>
<comment type="subcellular location">
    <subcellularLocation>
        <location evidence="1">Nucleus</location>
    </subcellularLocation>
</comment>
<feature type="compositionally biased region" description="Low complexity" evidence="8">
    <location>
        <begin position="305"/>
        <end position="332"/>
    </location>
</feature>